<dbReference type="Proteomes" id="UP001596442">
    <property type="component" value="Unassembled WGS sequence"/>
</dbReference>
<dbReference type="InterPro" id="IPR000515">
    <property type="entry name" value="MetI-like"/>
</dbReference>
<evidence type="ECO:0000256" key="4">
    <source>
        <dbReference type="ARBA" id="ARBA00022692"/>
    </source>
</evidence>
<evidence type="ECO:0000256" key="6">
    <source>
        <dbReference type="ARBA" id="ARBA00023136"/>
    </source>
</evidence>
<sequence>MSSTQQNPEYEAEGSDKPFRDLLVENPRPALIWVGGVVILALLEIGRVFHGIGQTLDILAFLLGGLADVPGYVGGNVGEAAGSVVGSVAAGITALVMLAAITIPFAGYVPDRVVDALGTDLSRSRRRRAKRVGLLATFAAGAALLALTPVGGLFSSAAGVLTSTVDSLASSLPALTSRETIPNQGHRTPSGGWEGTFMGLSPAWAWGIRTALVLVYATLCLIWAWRGFDIYREHYRAADWTPTDDTIRRFRSNYWGLFGFAIVFLFVVLALWAPAVSPVEAQHNIYEPNSHEFEYLSEDGEVEAITHVFANLDSRSDGQNTIGVMSYDDYGRWAPMGTTNRGQDMMTHLSYGARTSLVIALTAIILGALTAVVLSLLAAYYKGITDIATVLTSDTIQAVPALLLIMLLSVIFQQGNHPLAQPLDGGFLLALIFAFTLWPGMWRAIRGPSLQVAEQEWVDAAKSYGQTPLRTMRKHMAPYIAGYILIYASLLIGGVIISTAALTFLGLGINPPTPEWGRLINGGQSFVATSSWHVATIPGLAIVFVVVAFNALGDAIRDAIDPEADVDESEAATAGGGA</sequence>
<feature type="transmembrane region" description="Helical" evidence="7">
    <location>
        <begin position="388"/>
        <end position="413"/>
    </location>
</feature>
<comment type="subcellular location">
    <subcellularLocation>
        <location evidence="1 7">Cell membrane</location>
        <topology evidence="1 7">Multi-pass membrane protein</topology>
    </subcellularLocation>
</comment>
<gene>
    <name evidence="9" type="ORF">ACFQEU_05310</name>
</gene>
<dbReference type="InterPro" id="IPR025966">
    <property type="entry name" value="OppC_N"/>
</dbReference>
<feature type="transmembrane region" description="Helical" evidence="7">
    <location>
        <begin position="203"/>
        <end position="225"/>
    </location>
</feature>
<dbReference type="CDD" id="cd06261">
    <property type="entry name" value="TM_PBP2"/>
    <property type="match status" value="1"/>
</dbReference>
<organism evidence="9 10">
    <name type="scientific">Halorubrum tibetense</name>
    <dbReference type="NCBI Taxonomy" id="175631"/>
    <lineage>
        <taxon>Archaea</taxon>
        <taxon>Methanobacteriati</taxon>
        <taxon>Methanobacteriota</taxon>
        <taxon>Stenosarchaea group</taxon>
        <taxon>Halobacteria</taxon>
        <taxon>Halobacteriales</taxon>
        <taxon>Haloferacaceae</taxon>
        <taxon>Halorubrum</taxon>
    </lineage>
</organism>
<name>A0ABD5S8N2_9EURY</name>
<feature type="domain" description="ABC transmembrane type-1" evidence="8">
    <location>
        <begin position="353"/>
        <end position="553"/>
    </location>
</feature>
<dbReference type="PROSITE" id="PS50928">
    <property type="entry name" value="ABC_TM1"/>
    <property type="match status" value="1"/>
</dbReference>
<feature type="transmembrane region" description="Helical" evidence="7">
    <location>
        <begin position="56"/>
        <end position="74"/>
    </location>
</feature>
<evidence type="ECO:0000256" key="7">
    <source>
        <dbReference type="RuleBase" id="RU363032"/>
    </source>
</evidence>
<feature type="transmembrane region" description="Helical" evidence="7">
    <location>
        <begin position="425"/>
        <end position="445"/>
    </location>
</feature>
<evidence type="ECO:0000256" key="3">
    <source>
        <dbReference type="ARBA" id="ARBA00022475"/>
    </source>
</evidence>
<dbReference type="EMBL" id="JBHSWW010000047">
    <property type="protein sequence ID" value="MFC6752884.1"/>
    <property type="molecule type" value="Genomic_DNA"/>
</dbReference>
<evidence type="ECO:0000259" key="8">
    <source>
        <dbReference type="PROSITE" id="PS50928"/>
    </source>
</evidence>
<keyword evidence="6 7" id="KW-0472">Membrane</keyword>
<comment type="similarity">
    <text evidence="7">Belongs to the binding-protein-dependent transport system permease family.</text>
</comment>
<keyword evidence="3" id="KW-1003">Cell membrane</keyword>
<feature type="transmembrane region" description="Helical" evidence="7">
    <location>
        <begin position="132"/>
        <end position="154"/>
    </location>
</feature>
<dbReference type="GO" id="GO:0005886">
    <property type="term" value="C:plasma membrane"/>
    <property type="evidence" value="ECO:0007669"/>
    <property type="project" value="UniProtKB-SubCell"/>
</dbReference>
<dbReference type="Gene3D" id="1.10.3720.10">
    <property type="entry name" value="MetI-like"/>
    <property type="match status" value="1"/>
</dbReference>
<feature type="transmembrane region" description="Helical" evidence="7">
    <location>
        <begin position="530"/>
        <end position="552"/>
    </location>
</feature>
<feature type="transmembrane region" description="Helical" evidence="7">
    <location>
        <begin position="254"/>
        <end position="273"/>
    </location>
</feature>
<keyword evidence="5 7" id="KW-1133">Transmembrane helix</keyword>
<dbReference type="AlphaFoldDB" id="A0ABD5S8N2"/>
<keyword evidence="2 7" id="KW-0813">Transport</keyword>
<dbReference type="PANTHER" id="PTHR43386:SF1">
    <property type="entry name" value="D,D-DIPEPTIDE TRANSPORT SYSTEM PERMEASE PROTEIN DDPC-RELATED"/>
    <property type="match status" value="1"/>
</dbReference>
<dbReference type="InterPro" id="IPR050366">
    <property type="entry name" value="BP-dependent_transpt_permease"/>
</dbReference>
<feature type="transmembrane region" description="Helical" evidence="7">
    <location>
        <begin position="480"/>
        <end position="510"/>
    </location>
</feature>
<dbReference type="RefSeq" id="WP_379779994.1">
    <property type="nucleotide sequence ID" value="NZ_JBHSWW010000047.1"/>
</dbReference>
<feature type="transmembrane region" description="Helical" evidence="7">
    <location>
        <begin position="357"/>
        <end position="381"/>
    </location>
</feature>
<evidence type="ECO:0000313" key="10">
    <source>
        <dbReference type="Proteomes" id="UP001596442"/>
    </source>
</evidence>
<dbReference type="InterPro" id="IPR035906">
    <property type="entry name" value="MetI-like_sf"/>
</dbReference>
<proteinExistence type="inferred from homology"/>
<comment type="caution">
    <text evidence="9">The sequence shown here is derived from an EMBL/GenBank/DDBJ whole genome shotgun (WGS) entry which is preliminary data.</text>
</comment>
<dbReference type="Pfam" id="PF12911">
    <property type="entry name" value="OppC_N"/>
    <property type="match status" value="1"/>
</dbReference>
<evidence type="ECO:0000256" key="2">
    <source>
        <dbReference type="ARBA" id="ARBA00022448"/>
    </source>
</evidence>
<evidence type="ECO:0000313" key="9">
    <source>
        <dbReference type="EMBL" id="MFC6752884.1"/>
    </source>
</evidence>
<dbReference type="Pfam" id="PF00528">
    <property type="entry name" value="BPD_transp_1"/>
    <property type="match status" value="1"/>
</dbReference>
<protein>
    <submittedName>
        <fullName evidence="9">ABC transporter permease</fullName>
    </submittedName>
</protein>
<evidence type="ECO:0000256" key="1">
    <source>
        <dbReference type="ARBA" id="ARBA00004651"/>
    </source>
</evidence>
<feature type="transmembrane region" description="Helical" evidence="7">
    <location>
        <begin position="30"/>
        <end position="49"/>
    </location>
</feature>
<reference evidence="9 10" key="1">
    <citation type="journal article" date="2019" name="Int. J. Syst. Evol. Microbiol.">
        <title>The Global Catalogue of Microorganisms (GCM) 10K type strain sequencing project: providing services to taxonomists for standard genome sequencing and annotation.</title>
        <authorList>
            <consortium name="The Broad Institute Genomics Platform"/>
            <consortium name="The Broad Institute Genome Sequencing Center for Infectious Disease"/>
            <person name="Wu L."/>
            <person name="Ma J."/>
        </authorList>
    </citation>
    <scope>NUCLEOTIDE SEQUENCE [LARGE SCALE GENOMIC DNA]</scope>
    <source>
        <strain evidence="9 10">CGMCC 1.3239</strain>
    </source>
</reference>
<accession>A0ABD5S8N2</accession>
<dbReference type="PANTHER" id="PTHR43386">
    <property type="entry name" value="OLIGOPEPTIDE TRANSPORT SYSTEM PERMEASE PROTEIN APPC"/>
    <property type="match status" value="1"/>
</dbReference>
<dbReference type="SUPFAM" id="SSF161098">
    <property type="entry name" value="MetI-like"/>
    <property type="match status" value="1"/>
</dbReference>
<keyword evidence="4 7" id="KW-0812">Transmembrane</keyword>
<keyword evidence="10" id="KW-1185">Reference proteome</keyword>
<feature type="transmembrane region" description="Helical" evidence="7">
    <location>
        <begin position="80"/>
        <end position="103"/>
    </location>
</feature>
<evidence type="ECO:0000256" key="5">
    <source>
        <dbReference type="ARBA" id="ARBA00022989"/>
    </source>
</evidence>